<sequence length="303" mass="31351">MQRIVVIGAGAMGCLFAAKLALAGHRVTVADVDQARMDAIAAQGIALSLDDGDFAARVGACPIAAVDGPVDLLILFTKGMHSAAAIASAAHLVDTGCTVLTLQNGLGNTDAIAAVFPRERIVWGVTDFPADLHGANAVSSHGQGHVWLAGLIPAADARARHVADILDGAGLNARFAPEVEAMVWDKVAFNSALNALCTLGQVPVGRLDSAPIRRIVSTIMDEIAAIARAEGIAFDHARTMAKVDFALANHTGHKPSMLQDRLAGRRTEVESINGAVLAVAARHGLAAPTLELVTDLVRLGEPA</sequence>
<evidence type="ECO:0000313" key="15">
    <source>
        <dbReference type="Proteomes" id="UP001184150"/>
    </source>
</evidence>
<comment type="function">
    <text evidence="10">Catalyzes the NADPH-dependent reduction of ketopantoate into pantoic acid.</text>
</comment>
<dbReference type="RefSeq" id="WP_309805743.1">
    <property type="nucleotide sequence ID" value="NZ_JAVDRD010000007.1"/>
</dbReference>
<dbReference type="Pfam" id="PF08546">
    <property type="entry name" value="ApbA_C"/>
    <property type="match status" value="1"/>
</dbReference>
<reference evidence="14 15" key="1">
    <citation type="submission" date="2023-07" db="EMBL/GenBank/DDBJ databases">
        <title>Sorghum-associated microbial communities from plants grown in Nebraska, USA.</title>
        <authorList>
            <person name="Schachtman D."/>
        </authorList>
    </citation>
    <scope>NUCLEOTIDE SEQUENCE [LARGE SCALE GENOMIC DNA]</scope>
    <source>
        <strain evidence="14 15">DS1027</strain>
    </source>
</reference>
<dbReference type="NCBIfam" id="TIGR00745">
    <property type="entry name" value="apbA_panE"/>
    <property type="match status" value="1"/>
</dbReference>
<evidence type="ECO:0000256" key="3">
    <source>
        <dbReference type="ARBA" id="ARBA00013014"/>
    </source>
</evidence>
<evidence type="ECO:0000256" key="2">
    <source>
        <dbReference type="ARBA" id="ARBA00007870"/>
    </source>
</evidence>
<dbReference type="PANTHER" id="PTHR43765">
    <property type="entry name" value="2-DEHYDROPANTOATE 2-REDUCTASE-RELATED"/>
    <property type="match status" value="1"/>
</dbReference>
<evidence type="ECO:0000313" key="14">
    <source>
        <dbReference type="EMBL" id="MDR6512077.1"/>
    </source>
</evidence>
<evidence type="ECO:0000256" key="7">
    <source>
        <dbReference type="ARBA" id="ARBA00023002"/>
    </source>
</evidence>
<name>A0ABU1MQC7_9SPHN</name>
<feature type="domain" description="Ketopantoate reductase N-terminal" evidence="12">
    <location>
        <begin position="4"/>
        <end position="148"/>
    </location>
</feature>
<evidence type="ECO:0000256" key="4">
    <source>
        <dbReference type="ARBA" id="ARBA00019465"/>
    </source>
</evidence>
<comment type="similarity">
    <text evidence="2 10">Belongs to the ketopantoate reductase family.</text>
</comment>
<dbReference type="SUPFAM" id="SSF48179">
    <property type="entry name" value="6-phosphogluconate dehydrogenase C-terminal domain-like"/>
    <property type="match status" value="1"/>
</dbReference>
<dbReference type="InterPro" id="IPR013752">
    <property type="entry name" value="KPA_reductase"/>
</dbReference>
<keyword evidence="15" id="KW-1185">Reference proteome</keyword>
<keyword evidence="7 10" id="KW-0560">Oxidoreductase</keyword>
<dbReference type="Gene3D" id="1.10.1040.10">
    <property type="entry name" value="N-(1-d-carboxylethyl)-l-norvaline Dehydrogenase, domain 2"/>
    <property type="match status" value="1"/>
</dbReference>
<evidence type="ECO:0000259" key="13">
    <source>
        <dbReference type="Pfam" id="PF08546"/>
    </source>
</evidence>
<comment type="caution">
    <text evidence="14">The sequence shown here is derived from an EMBL/GenBank/DDBJ whole genome shotgun (WGS) entry which is preliminary data.</text>
</comment>
<dbReference type="Gene3D" id="3.40.50.720">
    <property type="entry name" value="NAD(P)-binding Rossmann-like Domain"/>
    <property type="match status" value="1"/>
</dbReference>
<dbReference type="SUPFAM" id="SSF51735">
    <property type="entry name" value="NAD(P)-binding Rossmann-fold domains"/>
    <property type="match status" value="1"/>
</dbReference>
<dbReference type="EC" id="1.1.1.169" evidence="3 10"/>
<dbReference type="PANTHER" id="PTHR43765:SF2">
    <property type="entry name" value="2-DEHYDROPANTOATE 2-REDUCTASE"/>
    <property type="match status" value="1"/>
</dbReference>
<evidence type="ECO:0000259" key="12">
    <source>
        <dbReference type="Pfam" id="PF02558"/>
    </source>
</evidence>
<comment type="pathway">
    <text evidence="1 10">Cofactor biosynthesis; (R)-pantothenate biosynthesis; (R)-pantoate from 3-methyl-2-oxobutanoate: step 2/2.</text>
</comment>
<organism evidence="14 15">
    <name type="scientific">Novosphingobium capsulatum</name>
    <dbReference type="NCBI Taxonomy" id="13688"/>
    <lineage>
        <taxon>Bacteria</taxon>
        <taxon>Pseudomonadati</taxon>
        <taxon>Pseudomonadota</taxon>
        <taxon>Alphaproteobacteria</taxon>
        <taxon>Sphingomonadales</taxon>
        <taxon>Sphingomonadaceae</taxon>
        <taxon>Novosphingobium</taxon>
    </lineage>
</organism>
<dbReference type="InterPro" id="IPR013328">
    <property type="entry name" value="6PGD_dom2"/>
</dbReference>
<evidence type="ECO:0000256" key="6">
    <source>
        <dbReference type="ARBA" id="ARBA00022857"/>
    </source>
</evidence>
<dbReference type="EMBL" id="JAVDRD010000007">
    <property type="protein sequence ID" value="MDR6512077.1"/>
    <property type="molecule type" value="Genomic_DNA"/>
</dbReference>
<feature type="signal peptide" evidence="11">
    <location>
        <begin position="1"/>
        <end position="23"/>
    </location>
</feature>
<accession>A0ABU1MQC7</accession>
<gene>
    <name evidence="14" type="ORF">J2792_002960</name>
</gene>
<dbReference type="InterPro" id="IPR036291">
    <property type="entry name" value="NAD(P)-bd_dom_sf"/>
</dbReference>
<protein>
    <recommendedName>
        <fullName evidence="4 10">2-dehydropantoate 2-reductase</fullName>
        <ecNumber evidence="3 10">1.1.1.169</ecNumber>
    </recommendedName>
    <alternativeName>
        <fullName evidence="8 10">Ketopantoate reductase</fullName>
    </alternativeName>
</protein>
<dbReference type="InterPro" id="IPR013332">
    <property type="entry name" value="KPR_N"/>
</dbReference>
<keyword evidence="6 10" id="KW-0521">NADP</keyword>
<comment type="catalytic activity">
    <reaction evidence="9 10">
        <text>(R)-pantoate + NADP(+) = 2-dehydropantoate + NADPH + H(+)</text>
        <dbReference type="Rhea" id="RHEA:16233"/>
        <dbReference type="ChEBI" id="CHEBI:11561"/>
        <dbReference type="ChEBI" id="CHEBI:15378"/>
        <dbReference type="ChEBI" id="CHEBI:15980"/>
        <dbReference type="ChEBI" id="CHEBI:57783"/>
        <dbReference type="ChEBI" id="CHEBI:58349"/>
        <dbReference type="EC" id="1.1.1.169"/>
    </reaction>
</comment>
<evidence type="ECO:0000256" key="5">
    <source>
        <dbReference type="ARBA" id="ARBA00022655"/>
    </source>
</evidence>
<dbReference type="Proteomes" id="UP001184150">
    <property type="component" value="Unassembled WGS sequence"/>
</dbReference>
<feature type="chain" id="PRO_5045095628" description="2-dehydropantoate 2-reductase" evidence="11">
    <location>
        <begin position="24"/>
        <end position="303"/>
    </location>
</feature>
<evidence type="ECO:0000256" key="9">
    <source>
        <dbReference type="ARBA" id="ARBA00048793"/>
    </source>
</evidence>
<dbReference type="InterPro" id="IPR003710">
    <property type="entry name" value="ApbA"/>
</dbReference>
<evidence type="ECO:0000256" key="11">
    <source>
        <dbReference type="SAM" id="SignalP"/>
    </source>
</evidence>
<keyword evidence="5 10" id="KW-0566">Pantothenate biosynthesis</keyword>
<dbReference type="InterPro" id="IPR050838">
    <property type="entry name" value="Ketopantoate_reductase"/>
</dbReference>
<evidence type="ECO:0000256" key="1">
    <source>
        <dbReference type="ARBA" id="ARBA00004994"/>
    </source>
</evidence>
<dbReference type="GO" id="GO:0008677">
    <property type="term" value="F:2-dehydropantoate 2-reductase activity"/>
    <property type="evidence" value="ECO:0007669"/>
    <property type="project" value="UniProtKB-EC"/>
</dbReference>
<keyword evidence="11" id="KW-0732">Signal</keyword>
<evidence type="ECO:0000256" key="8">
    <source>
        <dbReference type="ARBA" id="ARBA00032024"/>
    </source>
</evidence>
<dbReference type="InterPro" id="IPR008927">
    <property type="entry name" value="6-PGluconate_DH-like_C_sf"/>
</dbReference>
<feature type="domain" description="Ketopantoate reductase C-terminal" evidence="13">
    <location>
        <begin position="179"/>
        <end position="299"/>
    </location>
</feature>
<dbReference type="Pfam" id="PF02558">
    <property type="entry name" value="ApbA"/>
    <property type="match status" value="1"/>
</dbReference>
<proteinExistence type="inferred from homology"/>
<evidence type="ECO:0000256" key="10">
    <source>
        <dbReference type="RuleBase" id="RU362068"/>
    </source>
</evidence>